<dbReference type="OrthoDB" id="5399817at2759"/>
<gene>
    <name evidence="2" type="ORF">ASPCAL12941</name>
</gene>
<evidence type="ECO:0000313" key="3">
    <source>
        <dbReference type="Proteomes" id="UP000054771"/>
    </source>
</evidence>
<evidence type="ECO:0000313" key="2">
    <source>
        <dbReference type="EMBL" id="CEL09812.1"/>
    </source>
</evidence>
<evidence type="ECO:0000256" key="1">
    <source>
        <dbReference type="SAM" id="Phobius"/>
    </source>
</evidence>
<reference evidence="3" key="1">
    <citation type="journal article" date="2016" name="Genome Announc.">
        <title>Draft genome sequences of fungus Aspergillus calidoustus.</title>
        <authorList>
            <person name="Horn F."/>
            <person name="Linde J."/>
            <person name="Mattern D.J."/>
            <person name="Walther G."/>
            <person name="Guthke R."/>
            <person name="Scherlach K."/>
            <person name="Martin K."/>
            <person name="Brakhage A.A."/>
            <person name="Petzke L."/>
            <person name="Valiante V."/>
        </authorList>
    </citation>
    <scope>NUCLEOTIDE SEQUENCE [LARGE SCALE GENOMIC DNA]</scope>
    <source>
        <strain evidence="3">SF006504</strain>
    </source>
</reference>
<dbReference type="OMA" id="WTCGTLG"/>
<sequence length="120" mass="12907">MPTALQSTSIGWILISLGHTLGAKDWQGSAQFRALPTNADTCARAGWYQGSVFFLVNALINYNWSLAPEQLKNPINKAIAILMTAVMLASGGWYFKRGVSSNGVAVTIMGALQAYAALRE</sequence>
<dbReference type="EMBL" id="CDMC01000015">
    <property type="protein sequence ID" value="CEL09812.1"/>
    <property type="molecule type" value="Genomic_DNA"/>
</dbReference>
<dbReference type="STRING" id="454130.A0A0U5H6Y7"/>
<keyword evidence="3" id="KW-1185">Reference proteome</keyword>
<keyword evidence="1" id="KW-0812">Transmembrane</keyword>
<protein>
    <submittedName>
        <fullName evidence="2">Uncharacterized protein</fullName>
    </submittedName>
</protein>
<accession>A0A0U5H6Y7</accession>
<keyword evidence="1" id="KW-0472">Membrane</keyword>
<feature type="transmembrane region" description="Helical" evidence="1">
    <location>
        <begin position="78"/>
        <end position="95"/>
    </location>
</feature>
<organism evidence="2 3">
    <name type="scientific">Aspergillus calidoustus</name>
    <dbReference type="NCBI Taxonomy" id="454130"/>
    <lineage>
        <taxon>Eukaryota</taxon>
        <taxon>Fungi</taxon>
        <taxon>Dikarya</taxon>
        <taxon>Ascomycota</taxon>
        <taxon>Pezizomycotina</taxon>
        <taxon>Eurotiomycetes</taxon>
        <taxon>Eurotiomycetidae</taxon>
        <taxon>Eurotiales</taxon>
        <taxon>Aspergillaceae</taxon>
        <taxon>Aspergillus</taxon>
        <taxon>Aspergillus subgen. Nidulantes</taxon>
    </lineage>
</organism>
<proteinExistence type="predicted"/>
<feature type="transmembrane region" description="Helical" evidence="1">
    <location>
        <begin position="47"/>
        <end position="66"/>
    </location>
</feature>
<dbReference type="AlphaFoldDB" id="A0A0U5H6Y7"/>
<dbReference type="Proteomes" id="UP000054771">
    <property type="component" value="Unassembled WGS sequence"/>
</dbReference>
<keyword evidence="1" id="KW-1133">Transmembrane helix</keyword>
<name>A0A0U5H6Y7_ASPCI</name>